<evidence type="ECO:0000313" key="2">
    <source>
        <dbReference type="Proteomes" id="UP000238479"/>
    </source>
</evidence>
<sequence length="57" mass="6372">MSYSLKICSLSKSTLIFFLHQTRVCFPHSLNHSIPILILSPPISLVNQTPPITLILP</sequence>
<name>A0A2P6RZX8_ROSCH</name>
<reference evidence="1 2" key="1">
    <citation type="journal article" date="2018" name="Nat. Genet.">
        <title>The Rosa genome provides new insights in the design of modern roses.</title>
        <authorList>
            <person name="Bendahmane M."/>
        </authorList>
    </citation>
    <scope>NUCLEOTIDE SEQUENCE [LARGE SCALE GENOMIC DNA]</scope>
    <source>
        <strain evidence="2">cv. Old Blush</strain>
    </source>
</reference>
<dbReference type="Gramene" id="PRQ51987">
    <property type="protein sequence ID" value="PRQ51987"/>
    <property type="gene ID" value="RchiOBHm_Chr2g0150601"/>
</dbReference>
<dbReference type="EMBL" id="PDCK01000040">
    <property type="protein sequence ID" value="PRQ51987.1"/>
    <property type="molecule type" value="Genomic_DNA"/>
</dbReference>
<gene>
    <name evidence="1" type="ORF">RchiOBHm_Chr2g0150601</name>
</gene>
<protein>
    <submittedName>
        <fullName evidence="1">Uncharacterized protein</fullName>
    </submittedName>
</protein>
<dbReference type="Proteomes" id="UP000238479">
    <property type="component" value="Chromosome 2"/>
</dbReference>
<organism evidence="1 2">
    <name type="scientific">Rosa chinensis</name>
    <name type="common">China rose</name>
    <dbReference type="NCBI Taxonomy" id="74649"/>
    <lineage>
        <taxon>Eukaryota</taxon>
        <taxon>Viridiplantae</taxon>
        <taxon>Streptophyta</taxon>
        <taxon>Embryophyta</taxon>
        <taxon>Tracheophyta</taxon>
        <taxon>Spermatophyta</taxon>
        <taxon>Magnoliopsida</taxon>
        <taxon>eudicotyledons</taxon>
        <taxon>Gunneridae</taxon>
        <taxon>Pentapetalae</taxon>
        <taxon>rosids</taxon>
        <taxon>fabids</taxon>
        <taxon>Rosales</taxon>
        <taxon>Rosaceae</taxon>
        <taxon>Rosoideae</taxon>
        <taxon>Rosoideae incertae sedis</taxon>
        <taxon>Rosa</taxon>
    </lineage>
</organism>
<comment type="caution">
    <text evidence="1">The sequence shown here is derived from an EMBL/GenBank/DDBJ whole genome shotgun (WGS) entry which is preliminary data.</text>
</comment>
<keyword evidence="2" id="KW-1185">Reference proteome</keyword>
<dbReference type="AlphaFoldDB" id="A0A2P6RZX8"/>
<evidence type="ECO:0000313" key="1">
    <source>
        <dbReference type="EMBL" id="PRQ51987.1"/>
    </source>
</evidence>
<accession>A0A2P6RZX8</accession>
<proteinExistence type="predicted"/>